<sequence length="85" mass="9388">MAGAIRPSASRVKNKLQNRGVFLAAGKVTAKHHALTTNPPQPHHALPAKKHHKTVKPPAKTPLYRANIFSRSKPQKLAYSSFKYP</sequence>
<feature type="region of interest" description="Disordered" evidence="1">
    <location>
        <begin position="34"/>
        <end position="67"/>
    </location>
</feature>
<dbReference type="RefSeq" id="WP_353069397.1">
    <property type="nucleotide sequence ID" value="NZ_CP132932.1"/>
</dbReference>
<proteinExistence type="predicted"/>
<protein>
    <submittedName>
        <fullName evidence="2">Uncharacterized protein</fullName>
    </submittedName>
</protein>
<evidence type="ECO:0000313" key="2">
    <source>
        <dbReference type="EMBL" id="XCB27173.1"/>
    </source>
</evidence>
<dbReference type="EMBL" id="CP132932">
    <property type="protein sequence ID" value="XCB27173.1"/>
    <property type="molecule type" value="Genomic_DNA"/>
</dbReference>
<accession>A0AAU7ZFQ8</accession>
<dbReference type="KEGG" id="temp:RBB75_02345"/>
<gene>
    <name evidence="2" type="ORF">RBB75_02345</name>
</gene>
<organism evidence="2">
    <name type="scientific">Tunturiibacter empetritectus</name>
    <dbReference type="NCBI Taxonomy" id="3069691"/>
    <lineage>
        <taxon>Bacteria</taxon>
        <taxon>Pseudomonadati</taxon>
        <taxon>Acidobacteriota</taxon>
        <taxon>Terriglobia</taxon>
        <taxon>Terriglobales</taxon>
        <taxon>Acidobacteriaceae</taxon>
        <taxon>Tunturiibacter</taxon>
    </lineage>
</organism>
<reference evidence="2" key="2">
    <citation type="journal article" date="2024" name="Environ. Microbiol.">
        <title>Genome analysis and description of Tunturibacter gen. nov. expands the diversity of Terriglobia in tundra soils.</title>
        <authorList>
            <person name="Messyasz A."/>
            <person name="Mannisto M.K."/>
            <person name="Kerkhof L.J."/>
            <person name="Haggblom M.M."/>
        </authorList>
    </citation>
    <scope>NUCLEOTIDE SEQUENCE</scope>
    <source>
        <strain evidence="2">M8UP23</strain>
    </source>
</reference>
<dbReference type="AlphaFoldDB" id="A0AAU7ZFQ8"/>
<name>A0AAU7ZFQ8_9BACT</name>
<feature type="compositionally biased region" description="Basic residues" evidence="1">
    <location>
        <begin position="46"/>
        <end position="55"/>
    </location>
</feature>
<evidence type="ECO:0000256" key="1">
    <source>
        <dbReference type="SAM" id="MobiDB-lite"/>
    </source>
</evidence>
<reference evidence="2" key="1">
    <citation type="submission" date="2023-08" db="EMBL/GenBank/DDBJ databases">
        <authorList>
            <person name="Messyasz A."/>
            <person name="Mannisto M.K."/>
            <person name="Kerkhof L.J."/>
            <person name="Haggblom M."/>
        </authorList>
    </citation>
    <scope>NUCLEOTIDE SEQUENCE</scope>
    <source>
        <strain evidence="2">M8UP23</strain>
    </source>
</reference>